<evidence type="ECO:0000259" key="10">
    <source>
        <dbReference type="SMART" id="SM00298"/>
    </source>
</evidence>
<evidence type="ECO:0000256" key="1">
    <source>
        <dbReference type="ARBA" id="ARBA00004123"/>
    </source>
</evidence>
<evidence type="ECO:0000256" key="9">
    <source>
        <dbReference type="SAM" id="MobiDB-lite"/>
    </source>
</evidence>
<protein>
    <recommendedName>
        <fullName evidence="4">Chromatin modification-related protein EAF3</fullName>
    </recommendedName>
</protein>
<comment type="subunit">
    <text evidence="3">Component of the NuA4 histone acetyltransferase complex.</text>
</comment>
<dbReference type="InterPro" id="IPR026541">
    <property type="entry name" value="MRG_dom"/>
</dbReference>
<feature type="region of interest" description="Disordered" evidence="9">
    <location>
        <begin position="86"/>
        <end position="130"/>
    </location>
</feature>
<comment type="subcellular location">
    <subcellularLocation>
        <location evidence="1">Nucleus</location>
    </subcellularLocation>
</comment>
<comment type="similarity">
    <text evidence="2">Belongs to the MRG family.</text>
</comment>
<keyword evidence="7" id="KW-0804">Transcription</keyword>
<dbReference type="PIRSF" id="PIRSF038133">
    <property type="entry name" value="HAT_Nua4_EAF3/MRG15"/>
    <property type="match status" value="1"/>
</dbReference>
<dbReference type="InterPro" id="IPR008676">
    <property type="entry name" value="MRG"/>
</dbReference>
<dbReference type="Gene3D" id="1.10.274.30">
    <property type="entry name" value="MRG domain"/>
    <property type="match status" value="1"/>
</dbReference>
<evidence type="ECO:0000256" key="3">
    <source>
        <dbReference type="ARBA" id="ARBA00011353"/>
    </source>
</evidence>
<gene>
    <name evidence="11" type="ORF">IWX90DRAFT_382009</name>
</gene>
<evidence type="ECO:0000256" key="4">
    <source>
        <dbReference type="ARBA" id="ARBA00018505"/>
    </source>
</evidence>
<reference evidence="11 12" key="1">
    <citation type="journal article" date="2022" name="G3 (Bethesda)">
        <title>Enemy or ally: a genomic approach to elucidate the lifestyle of Phyllosticta citrichinaensis.</title>
        <authorList>
            <person name="Buijs V.A."/>
            <person name="Groenewald J.Z."/>
            <person name="Haridas S."/>
            <person name="LaButti K.M."/>
            <person name="Lipzen A."/>
            <person name="Martin F.M."/>
            <person name="Barry K."/>
            <person name="Grigoriev I.V."/>
            <person name="Crous P.W."/>
            <person name="Seidl M.F."/>
        </authorList>
    </citation>
    <scope>NUCLEOTIDE SEQUENCE [LARGE SCALE GENOMIC DNA]</scope>
    <source>
        <strain evidence="11 12">CBS 129764</strain>
    </source>
</reference>
<keyword evidence="12" id="KW-1185">Reference proteome</keyword>
<dbReference type="PROSITE" id="PS51640">
    <property type="entry name" value="MRG"/>
    <property type="match status" value="1"/>
</dbReference>
<feature type="domain" description="Chromo" evidence="10">
    <location>
        <begin position="23"/>
        <end position="83"/>
    </location>
</feature>
<dbReference type="Pfam" id="PF05712">
    <property type="entry name" value="MRG"/>
    <property type="match status" value="1"/>
</dbReference>
<dbReference type="SMART" id="SM00298">
    <property type="entry name" value="CHROMO"/>
    <property type="match status" value="1"/>
</dbReference>
<evidence type="ECO:0000256" key="8">
    <source>
        <dbReference type="ARBA" id="ARBA00023242"/>
    </source>
</evidence>
<evidence type="ECO:0000256" key="7">
    <source>
        <dbReference type="ARBA" id="ARBA00023163"/>
    </source>
</evidence>
<evidence type="ECO:0000256" key="5">
    <source>
        <dbReference type="ARBA" id="ARBA00022853"/>
    </source>
</evidence>
<dbReference type="PANTHER" id="PTHR10880:SF15">
    <property type="entry name" value="MSL COMPLEX SUBUNIT 3"/>
    <property type="match status" value="1"/>
</dbReference>
<sequence length="330" mass="38316">MAPSSQPYFQKDEKALCFHHELLYEAKVLDVKQVDPSDKKSAYQYKVHYKGWKATWDDWVPQDRLRKLTDENRELAASLRKEMEAIRRSSTAAKGASSAHKKKVTDVSSMRGSEGRETPAGSTSLAGRKRGRDFEIEKEEQFRTRPAVRIPMPDKLKSVLVDDWEQITKNLHLTKVPSLCSVSTVLSQYETQERTKRIPGSADWDILQEVMQGIKEYLRKALGRILLYRFERDQYLEVHKKMESPNSPGYTGRSLEQIYGPEHLLRLLVSLPDLIAQTNMDPQSVNRLREELLKLTMWIAKDENANRFFRNNYEPADQEYIEKAKGDEKH</sequence>
<dbReference type="InterPro" id="IPR038217">
    <property type="entry name" value="MRG_C_sf"/>
</dbReference>
<dbReference type="CDD" id="cd18983">
    <property type="entry name" value="CBD_MSL3_like"/>
    <property type="match status" value="1"/>
</dbReference>
<dbReference type="Pfam" id="PF22732">
    <property type="entry name" value="MSL3_chromo-like"/>
    <property type="match status" value="1"/>
</dbReference>
<evidence type="ECO:0000256" key="6">
    <source>
        <dbReference type="ARBA" id="ARBA00023015"/>
    </source>
</evidence>
<keyword evidence="8" id="KW-0539">Nucleus</keyword>
<dbReference type="InterPro" id="IPR000953">
    <property type="entry name" value="Chromo/chromo_shadow_dom"/>
</dbReference>
<evidence type="ECO:0000313" key="11">
    <source>
        <dbReference type="EMBL" id="KAK8174202.1"/>
    </source>
</evidence>
<keyword evidence="6" id="KW-0805">Transcription regulation</keyword>
<evidence type="ECO:0000256" key="2">
    <source>
        <dbReference type="ARBA" id="ARBA00009093"/>
    </source>
</evidence>
<dbReference type="InterPro" id="IPR016197">
    <property type="entry name" value="Chromo-like_dom_sf"/>
</dbReference>
<accession>A0ABR1Y1D9</accession>
<dbReference type="Proteomes" id="UP001456524">
    <property type="component" value="Unassembled WGS sequence"/>
</dbReference>
<feature type="compositionally biased region" description="Low complexity" evidence="9">
    <location>
        <begin position="89"/>
        <end position="98"/>
    </location>
</feature>
<name>A0ABR1Y1D9_9PEZI</name>
<proteinExistence type="inferred from homology"/>
<dbReference type="EMBL" id="JBBWUH010000003">
    <property type="protein sequence ID" value="KAK8174202.1"/>
    <property type="molecule type" value="Genomic_DNA"/>
</dbReference>
<dbReference type="InterPro" id="IPR053820">
    <property type="entry name" value="MSL3_chromo-like"/>
</dbReference>
<dbReference type="Gene3D" id="2.30.30.140">
    <property type="match status" value="1"/>
</dbReference>
<evidence type="ECO:0000313" key="12">
    <source>
        <dbReference type="Proteomes" id="UP001456524"/>
    </source>
</evidence>
<keyword evidence="5" id="KW-0156">Chromatin regulator</keyword>
<dbReference type="SUPFAM" id="SSF54160">
    <property type="entry name" value="Chromo domain-like"/>
    <property type="match status" value="1"/>
</dbReference>
<comment type="caution">
    <text evidence="11">The sequence shown here is derived from an EMBL/GenBank/DDBJ whole genome shotgun (WGS) entry which is preliminary data.</text>
</comment>
<organism evidence="11 12">
    <name type="scientific">Phyllosticta citrichinensis</name>
    <dbReference type="NCBI Taxonomy" id="1130410"/>
    <lineage>
        <taxon>Eukaryota</taxon>
        <taxon>Fungi</taxon>
        <taxon>Dikarya</taxon>
        <taxon>Ascomycota</taxon>
        <taxon>Pezizomycotina</taxon>
        <taxon>Dothideomycetes</taxon>
        <taxon>Dothideomycetes incertae sedis</taxon>
        <taxon>Botryosphaeriales</taxon>
        <taxon>Phyllostictaceae</taxon>
        <taxon>Phyllosticta</taxon>
    </lineage>
</organism>
<dbReference type="PANTHER" id="PTHR10880">
    <property type="entry name" value="MORTALITY FACTOR 4-LIKE PROTEIN"/>
    <property type="match status" value="1"/>
</dbReference>